<name>A0AAV2PRK7_MEGNR</name>
<reference evidence="1 2" key="1">
    <citation type="submission" date="2024-05" db="EMBL/GenBank/DDBJ databases">
        <authorList>
            <person name="Wallberg A."/>
        </authorList>
    </citation>
    <scope>NUCLEOTIDE SEQUENCE [LARGE SCALE GENOMIC DNA]</scope>
</reference>
<dbReference type="EMBL" id="CAXKWB010000830">
    <property type="protein sequence ID" value="CAL4062351.1"/>
    <property type="molecule type" value="Genomic_DNA"/>
</dbReference>
<accession>A0AAV2PRK7</accession>
<dbReference type="Proteomes" id="UP001497623">
    <property type="component" value="Unassembled WGS sequence"/>
</dbReference>
<evidence type="ECO:0000313" key="1">
    <source>
        <dbReference type="EMBL" id="CAL4062351.1"/>
    </source>
</evidence>
<sequence>MASGMISPLRLAGFRLTSTNVGRALDTNSVTNNLAQQKSHKVSALHQMKGSLITKQSPLQRQTQQRQLDSQIQGVRSFHTSKCSQASVTSESLRTQEADDEFRRHHKEAIEYWVSIQNQMQGSLITKKSPLQRQNLEKQLNSQFQSMRSLHTNIRISDFVGEVHGEEDVLSLHSDVIKQQQQTMQEHSHVKGSLITNKVFNHCN</sequence>
<gene>
    <name evidence="1" type="ORF">MNOR_LOCUS2650</name>
</gene>
<keyword evidence="2" id="KW-1185">Reference proteome</keyword>
<protein>
    <submittedName>
        <fullName evidence="1">Uncharacterized protein</fullName>
    </submittedName>
</protein>
<proteinExistence type="predicted"/>
<evidence type="ECO:0000313" key="2">
    <source>
        <dbReference type="Proteomes" id="UP001497623"/>
    </source>
</evidence>
<organism evidence="1 2">
    <name type="scientific">Meganyctiphanes norvegica</name>
    <name type="common">Northern krill</name>
    <name type="synonym">Thysanopoda norvegica</name>
    <dbReference type="NCBI Taxonomy" id="48144"/>
    <lineage>
        <taxon>Eukaryota</taxon>
        <taxon>Metazoa</taxon>
        <taxon>Ecdysozoa</taxon>
        <taxon>Arthropoda</taxon>
        <taxon>Crustacea</taxon>
        <taxon>Multicrustacea</taxon>
        <taxon>Malacostraca</taxon>
        <taxon>Eumalacostraca</taxon>
        <taxon>Eucarida</taxon>
        <taxon>Euphausiacea</taxon>
        <taxon>Euphausiidae</taxon>
        <taxon>Meganyctiphanes</taxon>
    </lineage>
</organism>
<comment type="caution">
    <text evidence="1">The sequence shown here is derived from an EMBL/GenBank/DDBJ whole genome shotgun (WGS) entry which is preliminary data.</text>
</comment>
<dbReference type="AlphaFoldDB" id="A0AAV2PRK7"/>